<proteinExistence type="predicted"/>
<reference evidence="1" key="2">
    <citation type="submission" date="2021-09" db="EMBL/GenBank/DDBJ databases">
        <authorList>
            <person name="Gilroy R."/>
        </authorList>
    </citation>
    <scope>NUCLEOTIDE SEQUENCE</scope>
    <source>
        <strain evidence="1">4100</strain>
    </source>
</reference>
<sequence>MKKKYLNLFVCSLLLGGFTTGLVSCKDYDDDITALNTSTDGLSKQLASLQTALQSAQDAATAAQSAADRAMAAAQEAQQAGDAAMAAAQQAEAEAELAKKAAADAKAEAIAAVIEQLKPLIDANESANAENAAAIAALKGRIDGIEQGLANIDLTDINSQLGAQAELIAGQAQQLQTIETQLKALNQLQKDLNEKLGGVDGIAEKLAKIATLEGELSSLKGRVAANETAINEIKGELTTLSAKISTEVSNAVNTIAGTMSKRLTSVTLMPDVYVDGIPTIEFESAKYVKQVWSQAEGWHDAPIGSVNKRVYIISNNSAQAQYRLNPASIQEEDIQMDKLAYVTRKATTRADETVDDIVKVASNGTKVSDNGILTVKLAKSNTESLNDYNLDANQIYTVSLKVPVAAKHLFKDQGESEAVVYSEFTRLYESYFKPELAFNEDKDGDPLYVTANGSHPKDSLYYCVKGGAGWAANAGINKYVVSNKQFDLYDLVVGCKFYAPDTHKLIGIDDLDAYGMKIKFHMANIVYDPVDDGTNQQTYGKLSGENNHILTPTGTSGDEYNSACQGKQPIIAAMLVDESMGNSNVIEQKYFKICYSAEEMTPVEISWPEITSSGDACNGAEYDFTWSEMAVRVLEFLNDGKGMSEDDFVKIYGAKAPVIKEPNDVNGTLVVDMVDDPNASNPVMKWSLTPAQLVNLSNARKLLVGDNTVVVTKSVTFSDALGLHPDVVINLKWTITVHVDEVTLGETDYYWTDNTTIIRPVSMPIPYDGTSKATYKQNILMGRIQPLVKGLRSCAFFDIDYANKHKVSSVYYGEPLEFQKLTDGSGLFDHWLMTSANQNKLEYVYYSIQNTHAGQQLIAGSKVIQIDWSNDINGFAINRYVFGSMNLQFKPILTLNRILPEGFEDSSVQQSLNIADKYTLTDAYDMLVAKVTPANPNKYEKYAADLYKYYGVEEADFSGEIKVADNADATQNVRTLAQANMSAEVDNATGVLTFKASGQLLKDVYLIVPVKIKHLWGSYDDTMIKGHIAVPVKHVLDGSRR</sequence>
<protein>
    <submittedName>
        <fullName evidence="1">Uncharacterized protein</fullName>
    </submittedName>
</protein>
<dbReference type="Proteomes" id="UP000711407">
    <property type="component" value="Unassembled WGS sequence"/>
</dbReference>
<reference evidence="1" key="1">
    <citation type="journal article" date="2021" name="PeerJ">
        <title>Extensive microbial diversity within the chicken gut microbiome revealed by metagenomics and culture.</title>
        <authorList>
            <person name="Gilroy R."/>
            <person name="Ravi A."/>
            <person name="Getino M."/>
            <person name="Pursley I."/>
            <person name="Horton D.L."/>
            <person name="Alikhan N.F."/>
            <person name="Baker D."/>
            <person name="Gharbi K."/>
            <person name="Hall N."/>
            <person name="Watson M."/>
            <person name="Adriaenssens E.M."/>
            <person name="Foster-Nyarko E."/>
            <person name="Jarju S."/>
            <person name="Secka A."/>
            <person name="Antonio M."/>
            <person name="Oren A."/>
            <person name="Chaudhuri R.R."/>
            <person name="La Ragione R."/>
            <person name="Hildebrand F."/>
            <person name="Pallen M.J."/>
        </authorList>
    </citation>
    <scope>NUCLEOTIDE SEQUENCE</scope>
    <source>
        <strain evidence="1">4100</strain>
    </source>
</reference>
<dbReference type="PROSITE" id="PS51257">
    <property type="entry name" value="PROKAR_LIPOPROTEIN"/>
    <property type="match status" value="1"/>
</dbReference>
<accession>A0A4Q0UB36</accession>
<dbReference type="Gene3D" id="1.20.5.340">
    <property type="match status" value="1"/>
</dbReference>
<dbReference type="AlphaFoldDB" id="A0A4Q0UB36"/>
<evidence type="ECO:0000313" key="1">
    <source>
        <dbReference type="EMBL" id="HJE39415.1"/>
    </source>
</evidence>
<evidence type="ECO:0000313" key="2">
    <source>
        <dbReference type="Proteomes" id="UP000711407"/>
    </source>
</evidence>
<name>A0A4Q0UB36_9BACT</name>
<organism evidence="1 2">
    <name type="scientific">Candidatus Amulumruptor caecigallinarius</name>
    <dbReference type="NCBI Taxonomy" id="2109911"/>
    <lineage>
        <taxon>Bacteria</taxon>
        <taxon>Pseudomonadati</taxon>
        <taxon>Bacteroidota</taxon>
        <taxon>Bacteroidia</taxon>
        <taxon>Bacteroidales</taxon>
        <taxon>Muribaculaceae</taxon>
        <taxon>Candidatus Amulumruptor</taxon>
    </lineage>
</organism>
<gene>
    <name evidence="1" type="ORF">K8V47_06640</name>
</gene>
<comment type="caution">
    <text evidence="1">The sequence shown here is derived from an EMBL/GenBank/DDBJ whole genome shotgun (WGS) entry which is preliminary data.</text>
</comment>
<dbReference type="EMBL" id="DYXT01000034">
    <property type="protein sequence ID" value="HJE39415.1"/>
    <property type="molecule type" value="Genomic_DNA"/>
</dbReference>